<dbReference type="NCBIfam" id="TIGR00815">
    <property type="entry name" value="sulP"/>
    <property type="match status" value="1"/>
</dbReference>
<organism evidence="8 9">
    <name type="scientific">Candida verbasci</name>
    <dbReference type="NCBI Taxonomy" id="1227364"/>
    <lineage>
        <taxon>Eukaryota</taxon>
        <taxon>Fungi</taxon>
        <taxon>Dikarya</taxon>
        <taxon>Ascomycota</taxon>
        <taxon>Saccharomycotina</taxon>
        <taxon>Pichiomycetes</taxon>
        <taxon>Debaryomycetaceae</taxon>
        <taxon>Candida/Lodderomyces clade</taxon>
        <taxon>Candida</taxon>
    </lineage>
</organism>
<proteinExistence type="predicted"/>
<dbReference type="InterPro" id="IPR002645">
    <property type="entry name" value="STAS_dom"/>
</dbReference>
<feature type="transmembrane region" description="Helical" evidence="6">
    <location>
        <begin position="460"/>
        <end position="482"/>
    </location>
</feature>
<dbReference type="InterPro" id="IPR001902">
    <property type="entry name" value="SLC26A/SulP_fam"/>
</dbReference>
<keyword evidence="9" id="KW-1185">Reference proteome</keyword>
<gene>
    <name evidence="8" type="ORF">CANVERA_P4001</name>
</gene>
<evidence type="ECO:0000313" key="9">
    <source>
        <dbReference type="Proteomes" id="UP001152885"/>
    </source>
</evidence>
<evidence type="ECO:0000256" key="6">
    <source>
        <dbReference type="SAM" id="Phobius"/>
    </source>
</evidence>
<feature type="compositionally biased region" description="Basic and acidic residues" evidence="5">
    <location>
        <begin position="611"/>
        <end position="621"/>
    </location>
</feature>
<feature type="region of interest" description="Disordered" evidence="5">
    <location>
        <begin position="589"/>
        <end position="634"/>
    </location>
</feature>
<evidence type="ECO:0000256" key="1">
    <source>
        <dbReference type="ARBA" id="ARBA00004141"/>
    </source>
</evidence>
<sequence length="857" mass="94756">MSHNLLETVKSFTSQEGAVSEVPHLYRGEEHHNNDDNNGANGDNGDNDVGNEISNSKKSHEFYDSEFIANTTSIQPGSNVFVPEYNEKEPTVLEWFQYVFADPLGKALHYLRSLFPILNWIFHYNLKWLYGDLVAGITVGVVLVPQSMSYAQIAGLEPQYGLYSSFVGVFIYSFFATSKDVSIGPVAVMSLQVSKVIAHVQSQHGDTYSPPEIATFLSLILGGIAAGIGILRLGFILEFISTPAVMGFMTGSALNIITGQVPALMGYNKLVNTRASTYQVVINTLKNLPHTTSDAAFGLVSLFILYLWKFLCGQGQKRYPKYKMIFFYIEQLRNAIVIIVATAISWGIVHPKKVAFDGPSSDFKAPFSVLGPVPSGLRHVGVPQIPDGIIDAMAAELPVSAVILLLEHIAISKSFGRVNDYKVIPDQEVIAIGVNNLIGTFFNAYPATGSFSRSALKAKCGVRTPLAGIFTGCVVLLALYALTSSFYYIPKAALSAVIIHAVSDLIANYKVTWSFWRISPIDCGIFLIAVILTVFVTIEAGIYFAIACSLFILLFRIAIPNGQFLGKIQIAEVLNPIIEESKYEVDASSESSTDSSDELEIHQVLSNSSRSNDDKKLKIKQETNYPVPPSSSSINIQTLTKKNPSIKFHTRWVPLSKENLNNGVNVTPPPPGVVVFKPLESFTYPNSSRQIDRVSDEAKRLTRKGKPYNFADTGSRPWNDPGPLRWNIPFIKKFQSKNIQQQDDQRPLLRIVHFDFSTVSQIDVTSIQALVDLRKALNNYADREVEFHFSGILSPWIRRGLINAGFGNYEDGLISSNTYVNLATSYELDVELESQQSYHAAVGTNTPFFHLDIPNYS</sequence>
<keyword evidence="4 6" id="KW-0472">Membrane</keyword>
<feature type="transmembrane region" description="Helical" evidence="6">
    <location>
        <begin position="429"/>
        <end position="448"/>
    </location>
</feature>
<accession>A0A9W4TZM7</accession>
<dbReference type="PROSITE" id="PS50801">
    <property type="entry name" value="STAS"/>
    <property type="match status" value="1"/>
</dbReference>
<feature type="region of interest" description="Disordered" evidence="5">
    <location>
        <begin position="28"/>
        <end position="55"/>
    </location>
</feature>
<dbReference type="InterPro" id="IPR011547">
    <property type="entry name" value="SLC26A/SulP_dom"/>
</dbReference>
<dbReference type="InterPro" id="IPR036513">
    <property type="entry name" value="STAS_dom_sf"/>
</dbReference>
<feature type="compositionally biased region" description="Low complexity" evidence="5">
    <location>
        <begin position="36"/>
        <end position="51"/>
    </location>
</feature>
<dbReference type="AlphaFoldDB" id="A0A9W4TZM7"/>
<comment type="caution">
    <text evidence="8">The sequence shown here is derived from an EMBL/GenBank/DDBJ whole genome shotgun (WGS) entry which is preliminary data.</text>
</comment>
<keyword evidence="2 6" id="KW-0812">Transmembrane</keyword>
<feature type="transmembrane region" description="Helical" evidence="6">
    <location>
        <begin position="295"/>
        <end position="311"/>
    </location>
</feature>
<feature type="transmembrane region" description="Helical" evidence="6">
    <location>
        <begin position="245"/>
        <end position="265"/>
    </location>
</feature>
<feature type="transmembrane region" description="Helical" evidence="6">
    <location>
        <begin position="213"/>
        <end position="233"/>
    </location>
</feature>
<evidence type="ECO:0000256" key="5">
    <source>
        <dbReference type="SAM" id="MobiDB-lite"/>
    </source>
</evidence>
<evidence type="ECO:0000313" key="8">
    <source>
        <dbReference type="EMBL" id="CAI5759488.1"/>
    </source>
</evidence>
<dbReference type="Gene3D" id="3.30.750.24">
    <property type="entry name" value="STAS domain"/>
    <property type="match status" value="1"/>
</dbReference>
<dbReference type="GO" id="GO:0016020">
    <property type="term" value="C:membrane"/>
    <property type="evidence" value="ECO:0007669"/>
    <property type="project" value="UniProtKB-SubCell"/>
</dbReference>
<dbReference type="InterPro" id="IPR018045">
    <property type="entry name" value="S04_transporter_CS"/>
</dbReference>
<dbReference type="Pfam" id="PF00916">
    <property type="entry name" value="Sulfate_transp"/>
    <property type="match status" value="1"/>
</dbReference>
<dbReference type="PROSITE" id="PS01130">
    <property type="entry name" value="SLC26A"/>
    <property type="match status" value="1"/>
</dbReference>
<feature type="transmembrane region" description="Helical" evidence="6">
    <location>
        <begin position="160"/>
        <end position="176"/>
    </location>
</feature>
<dbReference type="EMBL" id="CANTUO010000004">
    <property type="protein sequence ID" value="CAI5759488.1"/>
    <property type="molecule type" value="Genomic_DNA"/>
</dbReference>
<dbReference type="CDD" id="cd07042">
    <property type="entry name" value="STAS_SulP_like_sulfate_transporter"/>
    <property type="match status" value="1"/>
</dbReference>
<keyword evidence="3 6" id="KW-1133">Transmembrane helix</keyword>
<dbReference type="Proteomes" id="UP001152885">
    <property type="component" value="Unassembled WGS sequence"/>
</dbReference>
<feature type="transmembrane region" description="Helical" evidence="6">
    <location>
        <begin position="332"/>
        <end position="349"/>
    </location>
</feature>
<evidence type="ECO:0000256" key="4">
    <source>
        <dbReference type="ARBA" id="ARBA00023136"/>
    </source>
</evidence>
<reference evidence="8" key="1">
    <citation type="submission" date="2022-12" db="EMBL/GenBank/DDBJ databases">
        <authorList>
            <person name="Brejova B."/>
        </authorList>
    </citation>
    <scope>NUCLEOTIDE SEQUENCE</scope>
</reference>
<feature type="domain" description="STAS" evidence="7">
    <location>
        <begin position="671"/>
        <end position="829"/>
    </location>
</feature>
<feature type="transmembrane region" description="Helical" evidence="6">
    <location>
        <begin position="128"/>
        <end position="148"/>
    </location>
</feature>
<evidence type="ECO:0000256" key="2">
    <source>
        <dbReference type="ARBA" id="ARBA00022692"/>
    </source>
</evidence>
<protein>
    <recommendedName>
        <fullName evidence="7">STAS domain-containing protein</fullName>
    </recommendedName>
</protein>
<feature type="transmembrane region" description="Helical" evidence="6">
    <location>
        <begin position="514"/>
        <end position="536"/>
    </location>
</feature>
<dbReference type="PANTHER" id="PTHR11814">
    <property type="entry name" value="SULFATE TRANSPORTER"/>
    <property type="match status" value="1"/>
</dbReference>
<dbReference type="OrthoDB" id="288203at2759"/>
<evidence type="ECO:0000256" key="3">
    <source>
        <dbReference type="ARBA" id="ARBA00022989"/>
    </source>
</evidence>
<evidence type="ECO:0000259" key="7">
    <source>
        <dbReference type="PROSITE" id="PS50801"/>
    </source>
</evidence>
<comment type="subcellular location">
    <subcellularLocation>
        <location evidence="1">Membrane</location>
        <topology evidence="1">Multi-pass membrane protein</topology>
    </subcellularLocation>
</comment>
<dbReference type="GO" id="GO:0008271">
    <property type="term" value="F:secondary active sulfate transmembrane transporter activity"/>
    <property type="evidence" value="ECO:0007669"/>
    <property type="project" value="InterPro"/>
</dbReference>
<name>A0A9W4TZM7_9ASCO</name>